<evidence type="ECO:0000313" key="2">
    <source>
        <dbReference type="Proteomes" id="UP001140091"/>
    </source>
</evidence>
<dbReference type="Proteomes" id="UP001140091">
    <property type="component" value="Unassembled WGS sequence"/>
</dbReference>
<dbReference type="OrthoDB" id="3020801at2759"/>
<reference evidence="1" key="1">
    <citation type="submission" date="2022-06" db="EMBL/GenBank/DDBJ databases">
        <title>Genome Sequence of Candolleomyces eurysporus.</title>
        <authorList>
            <person name="Buettner E."/>
        </authorList>
    </citation>
    <scope>NUCLEOTIDE SEQUENCE</scope>
    <source>
        <strain evidence="1">VTCC 930004</strain>
    </source>
</reference>
<accession>A0A9W8JJF7</accession>
<sequence>MPQHPLLTSNVEYVRLPAASCGYQAVNERKSCSGKRYTVEDLRREGFTEVKWDRVTSQVIIEENTDKIMIVMASQPDDPTYQKCQLRVTDKVLEVGKAAEFTAEELHHKRASESAALNHGIFHRVGTSGPVNLSNGKCTQLLEDLVKDPDICRMASFADASFKTWSPKVYEEIENKLEQLYDHSPSLSLPFECCVLPCAAFNFGPQGPLTQSKGGHLVIEELKLFIQFPPGANILIPSALVKHGNTPVGQGEVRLSFTVFCPGRLVRWVNNDFQTQEDLRKRVGKKKFEERMKLKETRWKEGLEKICTVQELVDRYTPKKEDASSLHCEVSAFAAAGPST</sequence>
<evidence type="ECO:0000313" key="1">
    <source>
        <dbReference type="EMBL" id="KAJ2935881.1"/>
    </source>
</evidence>
<keyword evidence="2" id="KW-1185">Reference proteome</keyword>
<comment type="caution">
    <text evidence="1">The sequence shown here is derived from an EMBL/GenBank/DDBJ whole genome shotgun (WGS) entry which is preliminary data.</text>
</comment>
<dbReference type="EMBL" id="JANBPK010000282">
    <property type="protein sequence ID" value="KAJ2935881.1"/>
    <property type="molecule type" value="Genomic_DNA"/>
</dbReference>
<organism evidence="1 2">
    <name type="scientific">Candolleomyces eurysporus</name>
    <dbReference type="NCBI Taxonomy" id="2828524"/>
    <lineage>
        <taxon>Eukaryota</taxon>
        <taxon>Fungi</taxon>
        <taxon>Dikarya</taxon>
        <taxon>Basidiomycota</taxon>
        <taxon>Agaricomycotina</taxon>
        <taxon>Agaricomycetes</taxon>
        <taxon>Agaricomycetidae</taxon>
        <taxon>Agaricales</taxon>
        <taxon>Agaricineae</taxon>
        <taxon>Psathyrellaceae</taxon>
        <taxon>Candolleomyces</taxon>
    </lineage>
</organism>
<feature type="non-terminal residue" evidence="1">
    <location>
        <position position="1"/>
    </location>
</feature>
<dbReference type="AlphaFoldDB" id="A0A9W8JJF7"/>
<gene>
    <name evidence="1" type="ORF">H1R20_g1211</name>
</gene>
<dbReference type="Gene3D" id="3.60.130.30">
    <property type="match status" value="1"/>
</dbReference>
<name>A0A9W8JJF7_9AGAR</name>
<proteinExistence type="predicted"/>
<protein>
    <submittedName>
        <fullName evidence="1">Uncharacterized protein</fullName>
    </submittedName>
</protein>